<name>A0A0F9XF51_9ZZZZ</name>
<evidence type="ECO:0000313" key="1">
    <source>
        <dbReference type="EMBL" id="KKN90443.1"/>
    </source>
</evidence>
<proteinExistence type="predicted"/>
<dbReference type="AlphaFoldDB" id="A0A0F9XF51"/>
<comment type="caution">
    <text evidence="1">The sequence shown here is derived from an EMBL/GenBank/DDBJ whole genome shotgun (WGS) entry which is preliminary data.</text>
</comment>
<organism evidence="1">
    <name type="scientific">marine sediment metagenome</name>
    <dbReference type="NCBI Taxonomy" id="412755"/>
    <lineage>
        <taxon>unclassified sequences</taxon>
        <taxon>metagenomes</taxon>
        <taxon>ecological metagenomes</taxon>
    </lineage>
</organism>
<sequence>MKMIRSLALTFAATGLGASAAIAEGEPEYLEVSQSILVVVEALDKEGLVDWVRYGDLDGDGTVEAVVKTMMGPDEDDPNFREWRVIDMQDGMGVQLGTWYGSDIEVVLTKPAAIGDAEISAVLSDGALWYVYQGKVRPFGDMVAQRNKFIHPGTPFDTGRFTEFGYDKVDPVHMARLTLDISDHPGDEVLISLMGDGYWREEDGATPYILLTAAGDPIHSGWSFTHPSVFKLPGGGFQLIESVNLGYRAVYFPEENAK</sequence>
<gene>
    <name evidence="1" type="ORF">LCGC14_0228120</name>
</gene>
<accession>A0A0F9XF51</accession>
<reference evidence="1" key="1">
    <citation type="journal article" date="2015" name="Nature">
        <title>Complex archaea that bridge the gap between prokaryotes and eukaryotes.</title>
        <authorList>
            <person name="Spang A."/>
            <person name="Saw J.H."/>
            <person name="Jorgensen S.L."/>
            <person name="Zaremba-Niedzwiedzka K."/>
            <person name="Martijn J."/>
            <person name="Lind A.E."/>
            <person name="van Eijk R."/>
            <person name="Schleper C."/>
            <person name="Guy L."/>
            <person name="Ettema T.J."/>
        </authorList>
    </citation>
    <scope>NUCLEOTIDE SEQUENCE</scope>
</reference>
<protein>
    <submittedName>
        <fullName evidence="1">Uncharacterized protein</fullName>
    </submittedName>
</protein>
<dbReference type="EMBL" id="LAZR01000110">
    <property type="protein sequence ID" value="KKN90443.1"/>
    <property type="molecule type" value="Genomic_DNA"/>
</dbReference>